<evidence type="ECO:0000313" key="4">
    <source>
        <dbReference type="Proteomes" id="UP000642920"/>
    </source>
</evidence>
<reference evidence="3" key="1">
    <citation type="submission" date="2021-01" db="EMBL/GenBank/DDBJ databases">
        <title>Marivirga sp. nov., isolated from intertidal surface sediments.</title>
        <authorList>
            <person name="Zhang M."/>
        </authorList>
    </citation>
    <scope>NUCLEOTIDE SEQUENCE</scope>
    <source>
        <strain evidence="3">SM1354</strain>
    </source>
</reference>
<sequence length="254" mass="28735">MHKIFANTLFIGKQYVSLPSCHSTNDMLMQMADEKLVFEGTVLKADAQTRGKGQRGNTWLSEPSKNLTFSILLKPKFLKPHQQFDLNRIISLGILEALQKYLPHETIEVKWPNDIYVNKQKIAGILIENTLSSQAITQSIVGIGLNVNQFDQLPDGATSVLKASGLVFEIEEILEEIIHQIEKYYLMLKSGERSIVDQSYINHLFQFQQMANYEDADGAFRGTIKGVSKDGLLLIAKSTGKECSYQFKEVTFKR</sequence>
<dbReference type="PROSITE" id="PS51733">
    <property type="entry name" value="BPL_LPL_CATALYTIC"/>
    <property type="match status" value="1"/>
</dbReference>
<evidence type="ECO:0000313" key="3">
    <source>
        <dbReference type="EMBL" id="MBL0764563.1"/>
    </source>
</evidence>
<dbReference type="Pfam" id="PF03099">
    <property type="entry name" value="BPL_LplA_LipB"/>
    <property type="match status" value="1"/>
</dbReference>
<dbReference type="InterPro" id="IPR004143">
    <property type="entry name" value="BPL_LPL_catalytic"/>
</dbReference>
<gene>
    <name evidence="3" type="ORF">JKP34_04810</name>
</gene>
<organism evidence="3 4">
    <name type="scientific">Marivirga atlantica</name>
    <dbReference type="NCBI Taxonomy" id="1548457"/>
    <lineage>
        <taxon>Bacteria</taxon>
        <taxon>Pseudomonadati</taxon>
        <taxon>Bacteroidota</taxon>
        <taxon>Cytophagia</taxon>
        <taxon>Cytophagales</taxon>
        <taxon>Marivirgaceae</taxon>
        <taxon>Marivirga</taxon>
    </lineage>
</organism>
<evidence type="ECO:0000256" key="1">
    <source>
        <dbReference type="ARBA" id="ARBA00022598"/>
    </source>
</evidence>
<dbReference type="EC" id="6.3.4.15" evidence="3"/>
<dbReference type="CDD" id="cd16442">
    <property type="entry name" value="BPL"/>
    <property type="match status" value="1"/>
</dbReference>
<proteinExistence type="predicted"/>
<comment type="caution">
    <text evidence="3">The sequence shown here is derived from an EMBL/GenBank/DDBJ whole genome shotgun (WGS) entry which is preliminary data.</text>
</comment>
<dbReference type="SUPFAM" id="SSF55681">
    <property type="entry name" value="Class II aaRS and biotin synthetases"/>
    <property type="match status" value="1"/>
</dbReference>
<keyword evidence="1 3" id="KW-0436">Ligase</keyword>
<dbReference type="Proteomes" id="UP000642920">
    <property type="component" value="Unassembled WGS sequence"/>
</dbReference>
<feature type="domain" description="BPL/LPL catalytic" evidence="2">
    <location>
        <begin position="10"/>
        <end position="189"/>
    </location>
</feature>
<dbReference type="NCBIfam" id="TIGR00121">
    <property type="entry name" value="birA_ligase"/>
    <property type="match status" value="1"/>
</dbReference>
<dbReference type="PANTHER" id="PTHR12835">
    <property type="entry name" value="BIOTIN PROTEIN LIGASE"/>
    <property type="match status" value="1"/>
</dbReference>
<dbReference type="RefSeq" id="WP_201918250.1">
    <property type="nucleotide sequence ID" value="NZ_JAERQG010000001.1"/>
</dbReference>
<accession>A0A937AJ61</accession>
<dbReference type="GO" id="GO:0004077">
    <property type="term" value="F:biotin--[biotin carboxyl-carrier protein] ligase activity"/>
    <property type="evidence" value="ECO:0007669"/>
    <property type="project" value="UniProtKB-EC"/>
</dbReference>
<dbReference type="InterPro" id="IPR004408">
    <property type="entry name" value="Biotin_CoA_COase_ligase"/>
</dbReference>
<dbReference type="EMBL" id="JAERQG010000001">
    <property type="protein sequence ID" value="MBL0764563.1"/>
    <property type="molecule type" value="Genomic_DNA"/>
</dbReference>
<dbReference type="PANTHER" id="PTHR12835:SF5">
    <property type="entry name" value="BIOTIN--PROTEIN LIGASE"/>
    <property type="match status" value="1"/>
</dbReference>
<protein>
    <submittedName>
        <fullName evidence="3">Biotin--[acetyl-CoA-carboxylase] ligase</fullName>
        <ecNumber evidence="3">6.3.4.15</ecNumber>
    </submittedName>
</protein>
<dbReference type="GO" id="GO:0005737">
    <property type="term" value="C:cytoplasm"/>
    <property type="evidence" value="ECO:0007669"/>
    <property type="project" value="TreeGrafter"/>
</dbReference>
<evidence type="ECO:0000259" key="2">
    <source>
        <dbReference type="PROSITE" id="PS51733"/>
    </source>
</evidence>
<dbReference type="InterPro" id="IPR045864">
    <property type="entry name" value="aa-tRNA-synth_II/BPL/LPL"/>
</dbReference>
<name>A0A937AJ61_9BACT</name>
<keyword evidence="4" id="KW-1185">Reference proteome</keyword>
<dbReference type="AlphaFoldDB" id="A0A937AJ61"/>
<dbReference type="Gene3D" id="3.30.930.10">
    <property type="entry name" value="Bira Bifunctional Protein, Domain 2"/>
    <property type="match status" value="1"/>
</dbReference>